<dbReference type="Proteomes" id="UP000177354">
    <property type="component" value="Unassembled WGS sequence"/>
</dbReference>
<evidence type="ECO:0000313" key="2">
    <source>
        <dbReference type="Proteomes" id="UP000177354"/>
    </source>
</evidence>
<accession>A0A1F5Z0L6</accession>
<proteinExistence type="predicted"/>
<dbReference type="EMBL" id="MFJF01000021">
    <property type="protein sequence ID" value="OGG05905.1"/>
    <property type="molecule type" value="Genomic_DNA"/>
</dbReference>
<comment type="caution">
    <text evidence="1">The sequence shown here is derived from an EMBL/GenBank/DDBJ whole genome shotgun (WGS) entry which is preliminary data.</text>
</comment>
<name>A0A1F5Z0L6_9BACT</name>
<evidence type="ECO:0000313" key="1">
    <source>
        <dbReference type="EMBL" id="OGG05905.1"/>
    </source>
</evidence>
<dbReference type="AlphaFoldDB" id="A0A1F5Z0L6"/>
<reference evidence="1 2" key="1">
    <citation type="journal article" date="2016" name="Nat. Commun.">
        <title>Thousands of microbial genomes shed light on interconnected biogeochemical processes in an aquifer system.</title>
        <authorList>
            <person name="Anantharaman K."/>
            <person name="Brown C.T."/>
            <person name="Hug L.A."/>
            <person name="Sharon I."/>
            <person name="Castelle C.J."/>
            <person name="Probst A.J."/>
            <person name="Thomas B.C."/>
            <person name="Singh A."/>
            <person name="Wilkins M.J."/>
            <person name="Karaoz U."/>
            <person name="Brodie E.L."/>
            <person name="Williams K.H."/>
            <person name="Hubbard S.S."/>
            <person name="Banfield J.F."/>
        </authorList>
    </citation>
    <scope>NUCLEOTIDE SEQUENCE [LARGE SCALE GENOMIC DNA]</scope>
</reference>
<sequence>MDIEKKSGIIYYTLSPEEFKVLQEDEVGKGFEHDFWPVKEGGDIYFRVGYTEHAPAQNEFDNFAKTQEWK</sequence>
<organism evidence="1 2">
    <name type="scientific">Candidatus Gottesmanbacteria bacterium RIFCSPHIGHO2_01_FULL_40_15</name>
    <dbReference type="NCBI Taxonomy" id="1798376"/>
    <lineage>
        <taxon>Bacteria</taxon>
        <taxon>Candidatus Gottesmaniibacteriota</taxon>
    </lineage>
</organism>
<protein>
    <submittedName>
        <fullName evidence="1">Uncharacterized protein</fullName>
    </submittedName>
</protein>
<gene>
    <name evidence="1" type="ORF">A2777_04785</name>
</gene>